<protein>
    <recommendedName>
        <fullName evidence="11">Peptidase M43 pregnancy-associated plasma-A domain-containing protein</fullName>
    </recommendedName>
</protein>
<evidence type="ECO:0000256" key="9">
    <source>
        <dbReference type="SAM" id="MobiDB-lite"/>
    </source>
</evidence>
<evidence type="ECO:0000259" key="11">
    <source>
        <dbReference type="Pfam" id="PF05572"/>
    </source>
</evidence>
<evidence type="ECO:0000256" key="3">
    <source>
        <dbReference type="ARBA" id="ARBA00022723"/>
    </source>
</evidence>
<dbReference type="CDD" id="cd04275">
    <property type="entry name" value="ZnMc_pappalysin_like"/>
    <property type="match status" value="1"/>
</dbReference>
<dbReference type="Proteomes" id="UP000559256">
    <property type="component" value="Unassembled WGS sequence"/>
</dbReference>
<dbReference type="AlphaFoldDB" id="A0A8H5GRN7"/>
<evidence type="ECO:0000256" key="1">
    <source>
        <dbReference type="ARBA" id="ARBA00008721"/>
    </source>
</evidence>
<evidence type="ECO:0000256" key="10">
    <source>
        <dbReference type="SAM" id="SignalP"/>
    </source>
</evidence>
<accession>A0A8H5GRN7</accession>
<evidence type="ECO:0000256" key="4">
    <source>
        <dbReference type="ARBA" id="ARBA00022729"/>
    </source>
</evidence>
<evidence type="ECO:0000256" key="5">
    <source>
        <dbReference type="ARBA" id="ARBA00022801"/>
    </source>
</evidence>
<dbReference type="InterPro" id="IPR024079">
    <property type="entry name" value="MetalloPept_cat_dom_sf"/>
</dbReference>
<feature type="domain" description="Peptidase M43 pregnancy-associated plasma-A" evidence="11">
    <location>
        <begin position="193"/>
        <end position="280"/>
    </location>
</feature>
<organism evidence="12 13">
    <name type="scientific">Tetrapyrgos nigripes</name>
    <dbReference type="NCBI Taxonomy" id="182062"/>
    <lineage>
        <taxon>Eukaryota</taxon>
        <taxon>Fungi</taxon>
        <taxon>Dikarya</taxon>
        <taxon>Basidiomycota</taxon>
        <taxon>Agaricomycotina</taxon>
        <taxon>Agaricomycetes</taxon>
        <taxon>Agaricomycetidae</taxon>
        <taxon>Agaricales</taxon>
        <taxon>Marasmiineae</taxon>
        <taxon>Marasmiaceae</taxon>
        <taxon>Tetrapyrgos</taxon>
    </lineage>
</organism>
<feature type="signal peptide" evidence="10">
    <location>
        <begin position="1"/>
        <end position="17"/>
    </location>
</feature>
<evidence type="ECO:0000256" key="7">
    <source>
        <dbReference type="ARBA" id="ARBA00023049"/>
    </source>
</evidence>
<evidence type="ECO:0000256" key="6">
    <source>
        <dbReference type="ARBA" id="ARBA00022833"/>
    </source>
</evidence>
<keyword evidence="6" id="KW-0862">Zinc</keyword>
<evidence type="ECO:0000313" key="13">
    <source>
        <dbReference type="Proteomes" id="UP000559256"/>
    </source>
</evidence>
<dbReference type="OrthoDB" id="536211at2759"/>
<feature type="chain" id="PRO_5034183362" description="Peptidase M43 pregnancy-associated plasma-A domain-containing protein" evidence="10">
    <location>
        <begin position="18"/>
        <end position="288"/>
    </location>
</feature>
<keyword evidence="5" id="KW-0378">Hydrolase</keyword>
<dbReference type="Pfam" id="PF05572">
    <property type="entry name" value="Peptidase_M43"/>
    <property type="match status" value="1"/>
</dbReference>
<dbReference type="SUPFAM" id="SSF55486">
    <property type="entry name" value="Metalloproteases ('zincins'), catalytic domain"/>
    <property type="match status" value="1"/>
</dbReference>
<keyword evidence="4 10" id="KW-0732">Signal</keyword>
<dbReference type="Gene3D" id="3.40.390.10">
    <property type="entry name" value="Collagenase (Catalytic Domain)"/>
    <property type="match status" value="1"/>
</dbReference>
<dbReference type="GO" id="GO:0046872">
    <property type="term" value="F:metal ion binding"/>
    <property type="evidence" value="ECO:0007669"/>
    <property type="project" value="UniProtKB-KW"/>
</dbReference>
<proteinExistence type="inferred from homology"/>
<keyword evidence="2" id="KW-0645">Protease</keyword>
<dbReference type="PANTHER" id="PTHR47466">
    <property type="match status" value="1"/>
</dbReference>
<feature type="region of interest" description="Disordered" evidence="9">
    <location>
        <begin position="221"/>
        <end position="243"/>
    </location>
</feature>
<dbReference type="GO" id="GO:0006508">
    <property type="term" value="P:proteolysis"/>
    <property type="evidence" value="ECO:0007669"/>
    <property type="project" value="UniProtKB-KW"/>
</dbReference>
<reference evidence="12 13" key="1">
    <citation type="journal article" date="2020" name="ISME J.">
        <title>Uncovering the hidden diversity of litter-decomposition mechanisms in mushroom-forming fungi.</title>
        <authorList>
            <person name="Floudas D."/>
            <person name="Bentzer J."/>
            <person name="Ahren D."/>
            <person name="Johansson T."/>
            <person name="Persson P."/>
            <person name="Tunlid A."/>
        </authorList>
    </citation>
    <scope>NUCLEOTIDE SEQUENCE [LARGE SCALE GENOMIC DNA]</scope>
    <source>
        <strain evidence="12 13">CBS 291.85</strain>
    </source>
</reference>
<sequence>MLFSTALVALFATTVVGIPLANVSSEALPRRCGTVISDDDLIAAEAHFAANKIVPSALAPQAATLNVYFHVISKDSSLAGGNVPESQLRDQITVMNDAYAGSGITWTLAGIDRTVNSDWFNRAGPDSSQQTAMKSALRKGGVKDLNVYTVGFTSGSGAGLLGYSTFPSSYSGNPTDDGVVMLFSSVPGGSTVPYDLGQTLTHEAGHWVGLYHTFQGGCSGTGDQVSDTPAEASPASGCPTSRDTCSSSGVDPIHNFMDYSDDACMTEFTPGQITRLKSQMATYRGVSL</sequence>
<evidence type="ECO:0000256" key="2">
    <source>
        <dbReference type="ARBA" id="ARBA00022670"/>
    </source>
</evidence>
<keyword evidence="3" id="KW-0479">Metal-binding</keyword>
<dbReference type="InterPro" id="IPR008754">
    <property type="entry name" value="Peptidase_M43"/>
</dbReference>
<dbReference type="EMBL" id="JAACJM010000012">
    <property type="protein sequence ID" value="KAF5369763.1"/>
    <property type="molecule type" value="Genomic_DNA"/>
</dbReference>
<dbReference type="GO" id="GO:0008237">
    <property type="term" value="F:metallopeptidase activity"/>
    <property type="evidence" value="ECO:0007669"/>
    <property type="project" value="UniProtKB-KW"/>
</dbReference>
<comment type="similarity">
    <text evidence="1">Belongs to the peptidase M43B family.</text>
</comment>
<evidence type="ECO:0000256" key="8">
    <source>
        <dbReference type="ARBA" id="ARBA00023157"/>
    </source>
</evidence>
<evidence type="ECO:0000313" key="12">
    <source>
        <dbReference type="EMBL" id="KAF5369763.1"/>
    </source>
</evidence>
<gene>
    <name evidence="12" type="ORF">D9758_001331</name>
</gene>
<dbReference type="PANTHER" id="PTHR47466:SF1">
    <property type="entry name" value="METALLOPROTEASE MEP1 (AFU_ORTHOLOGUE AFUA_1G07730)-RELATED"/>
    <property type="match status" value="1"/>
</dbReference>
<comment type="caution">
    <text evidence="12">The sequence shown here is derived from an EMBL/GenBank/DDBJ whole genome shotgun (WGS) entry which is preliminary data.</text>
</comment>
<keyword evidence="8" id="KW-1015">Disulfide bond</keyword>
<keyword evidence="13" id="KW-1185">Reference proteome</keyword>
<name>A0A8H5GRN7_9AGAR</name>
<keyword evidence="7" id="KW-0482">Metalloprotease</keyword>